<comment type="similarity">
    <text evidence="7">Belongs to the binding-protein-dependent transport system permease family.</text>
</comment>
<dbReference type="SUPFAM" id="SSF161098">
    <property type="entry name" value="MetI-like"/>
    <property type="match status" value="1"/>
</dbReference>
<organism evidence="9 10">
    <name type="scientific">Cohnella fermenti</name>
    <dbReference type="NCBI Taxonomy" id="2565925"/>
    <lineage>
        <taxon>Bacteria</taxon>
        <taxon>Bacillati</taxon>
        <taxon>Bacillota</taxon>
        <taxon>Bacilli</taxon>
        <taxon>Bacillales</taxon>
        <taxon>Paenibacillaceae</taxon>
        <taxon>Cohnella</taxon>
    </lineage>
</organism>
<dbReference type="GO" id="GO:0005886">
    <property type="term" value="C:plasma membrane"/>
    <property type="evidence" value="ECO:0007669"/>
    <property type="project" value="UniProtKB-SubCell"/>
</dbReference>
<evidence type="ECO:0000256" key="1">
    <source>
        <dbReference type="ARBA" id="ARBA00004651"/>
    </source>
</evidence>
<evidence type="ECO:0000256" key="5">
    <source>
        <dbReference type="ARBA" id="ARBA00022989"/>
    </source>
</evidence>
<dbReference type="RefSeq" id="WP_136371619.1">
    <property type="nucleotide sequence ID" value="NZ_SSOB01000027.1"/>
</dbReference>
<evidence type="ECO:0000256" key="7">
    <source>
        <dbReference type="RuleBase" id="RU363032"/>
    </source>
</evidence>
<keyword evidence="6 7" id="KW-0472">Membrane</keyword>
<dbReference type="InterPro" id="IPR035906">
    <property type="entry name" value="MetI-like_sf"/>
</dbReference>
<comment type="caution">
    <text evidence="9">The sequence shown here is derived from an EMBL/GenBank/DDBJ whole genome shotgun (WGS) entry which is preliminary data.</text>
</comment>
<evidence type="ECO:0000313" key="10">
    <source>
        <dbReference type="Proteomes" id="UP000310636"/>
    </source>
</evidence>
<dbReference type="InterPro" id="IPR051393">
    <property type="entry name" value="ABC_transporter_permease"/>
</dbReference>
<evidence type="ECO:0000313" key="9">
    <source>
        <dbReference type="EMBL" id="THF76092.1"/>
    </source>
</evidence>
<feature type="transmembrane region" description="Helical" evidence="7">
    <location>
        <begin position="152"/>
        <end position="172"/>
    </location>
</feature>
<feature type="transmembrane region" description="Helical" evidence="7">
    <location>
        <begin position="21"/>
        <end position="45"/>
    </location>
</feature>
<dbReference type="Pfam" id="PF00528">
    <property type="entry name" value="BPD_transp_1"/>
    <property type="match status" value="1"/>
</dbReference>
<feature type="transmembrane region" description="Helical" evidence="7">
    <location>
        <begin position="273"/>
        <end position="293"/>
    </location>
</feature>
<feature type="transmembrane region" description="Helical" evidence="7">
    <location>
        <begin position="78"/>
        <end position="99"/>
    </location>
</feature>
<sequence length="303" mass="33980">MKRAMTIRRARTRELVSVYAMVGIPYLLFMTFVLFPLLWILRYAFYDYDGIRSSYVGFDNFRVLLHDEVWWKAVGNTLVLTFGSLAIGIPLALVFAVILNGRIKGKIFFRSALYFPVLISAAIVGLIFRILLAPDTGIVNALLLSSGLIEKPLYVLASPLAALTTLILIEVWQGLGYNMTLMLAGLQRIPSELYEAAIIDGANERQKLAYITIPQLGPMLQTIMMLSVLNGLKIFDLVNVLTRGQPNHGSETMVTYIFNYFFEMEGYRAQQGYAASASVAAFLVISLVALLYFRLSRKLADYD</sequence>
<protein>
    <submittedName>
        <fullName evidence="9">Sugar ABC transporter permease</fullName>
    </submittedName>
</protein>
<proteinExistence type="inferred from homology"/>
<dbReference type="PROSITE" id="PS50928">
    <property type="entry name" value="ABC_TM1"/>
    <property type="match status" value="1"/>
</dbReference>
<keyword evidence="5 7" id="KW-1133">Transmembrane helix</keyword>
<dbReference type="CDD" id="cd06261">
    <property type="entry name" value="TM_PBP2"/>
    <property type="match status" value="1"/>
</dbReference>
<evidence type="ECO:0000256" key="2">
    <source>
        <dbReference type="ARBA" id="ARBA00022448"/>
    </source>
</evidence>
<keyword evidence="2 7" id="KW-0813">Transport</keyword>
<evidence type="ECO:0000256" key="3">
    <source>
        <dbReference type="ARBA" id="ARBA00022475"/>
    </source>
</evidence>
<dbReference type="OrthoDB" id="5174895at2"/>
<feature type="transmembrane region" description="Helical" evidence="7">
    <location>
        <begin position="111"/>
        <end position="132"/>
    </location>
</feature>
<keyword evidence="10" id="KW-1185">Reference proteome</keyword>
<dbReference type="PANTHER" id="PTHR30193">
    <property type="entry name" value="ABC TRANSPORTER PERMEASE PROTEIN"/>
    <property type="match status" value="1"/>
</dbReference>
<comment type="subcellular location">
    <subcellularLocation>
        <location evidence="1 7">Cell membrane</location>
        <topology evidence="1 7">Multi-pass membrane protein</topology>
    </subcellularLocation>
</comment>
<name>A0A4S4BPU7_9BACL</name>
<dbReference type="GO" id="GO:0055085">
    <property type="term" value="P:transmembrane transport"/>
    <property type="evidence" value="ECO:0007669"/>
    <property type="project" value="InterPro"/>
</dbReference>
<gene>
    <name evidence="9" type="ORF">E6C55_20165</name>
</gene>
<reference evidence="9 10" key="1">
    <citation type="submission" date="2019-04" db="EMBL/GenBank/DDBJ databases">
        <title>Cohnella sp. nov. isolated from preserved vegetables.</title>
        <authorList>
            <person name="Lin S.-Y."/>
            <person name="Hung M.-H."/>
            <person name="Young C.-C."/>
        </authorList>
    </citation>
    <scope>NUCLEOTIDE SEQUENCE [LARGE SCALE GENOMIC DNA]</scope>
    <source>
        <strain evidence="9 10">CC-MHH1044</strain>
    </source>
</reference>
<dbReference type="PANTHER" id="PTHR30193:SF37">
    <property type="entry name" value="INNER MEMBRANE ABC TRANSPORTER PERMEASE PROTEIN YCJO"/>
    <property type="match status" value="1"/>
</dbReference>
<dbReference type="AlphaFoldDB" id="A0A4S4BPU7"/>
<dbReference type="EMBL" id="SSOB01000027">
    <property type="protein sequence ID" value="THF76092.1"/>
    <property type="molecule type" value="Genomic_DNA"/>
</dbReference>
<dbReference type="InterPro" id="IPR000515">
    <property type="entry name" value="MetI-like"/>
</dbReference>
<accession>A0A4S4BPU7</accession>
<evidence type="ECO:0000256" key="6">
    <source>
        <dbReference type="ARBA" id="ARBA00023136"/>
    </source>
</evidence>
<keyword evidence="4 7" id="KW-0812">Transmembrane</keyword>
<keyword evidence="3" id="KW-1003">Cell membrane</keyword>
<dbReference type="Proteomes" id="UP000310636">
    <property type="component" value="Unassembled WGS sequence"/>
</dbReference>
<evidence type="ECO:0000259" key="8">
    <source>
        <dbReference type="PROSITE" id="PS50928"/>
    </source>
</evidence>
<evidence type="ECO:0000256" key="4">
    <source>
        <dbReference type="ARBA" id="ARBA00022692"/>
    </source>
</evidence>
<dbReference type="Gene3D" id="1.10.3720.10">
    <property type="entry name" value="MetI-like"/>
    <property type="match status" value="1"/>
</dbReference>
<feature type="domain" description="ABC transmembrane type-1" evidence="8">
    <location>
        <begin position="74"/>
        <end position="292"/>
    </location>
</feature>